<name>A0AC35TNQ7_9BILA</name>
<dbReference type="WBParaSite" id="RSKR_0000252100.1">
    <property type="protein sequence ID" value="RSKR_0000252100.1"/>
    <property type="gene ID" value="RSKR_0000252100"/>
</dbReference>
<evidence type="ECO:0000313" key="1">
    <source>
        <dbReference type="Proteomes" id="UP000095286"/>
    </source>
</evidence>
<reference evidence="2" key="1">
    <citation type="submission" date="2016-11" db="UniProtKB">
        <authorList>
            <consortium name="WormBaseParasite"/>
        </authorList>
    </citation>
    <scope>IDENTIFICATION</scope>
    <source>
        <strain evidence="2">KR3021</strain>
    </source>
</reference>
<protein>
    <submittedName>
        <fullName evidence="2">Bestrophin homolog</fullName>
    </submittedName>
</protein>
<accession>A0AC35TNQ7</accession>
<sequence>MTINYAIHVRTANNWAFMKLLFLWKGSVYRLLVVDLIVYLILHYLLVIIYAYALSSSKQRLFEQLVKYCRFGPSLVTSITFALGFFTTILYHRWWERFVIIPKVEEIALWISSYVPGNTPEIVKHRKTLIRWAVLSMVLTFQSCATKIKSRFPTQQHLIDAQFMTALEGDIIERTNSIYHKRWIPLNWFVQKLSKITAEGIVKQPIHEKAILDAVHNFRQKLQSTFNYDWINLPLSYLQIVTIAVYFFFAVTLIGRQHLESDNYGTHEIIITPIDKYFPIYTILYFVIYFGWLKVAQTLVCPLGDDDDDFDINQIIDETCQNSYLIVGEMYGIIPEEENERVEDEEPEPDLDKYPVGALQYKSEPFHGSVMNMVIPETDKLWPTHPEDDNMSSVSSYRKESYLNVGFEKNREEEQNYLRKISRTASSLANAFSNVKGSMLNVVGLNGQTPSRSDAPILLTSNNSFDIPRIRIGGEQTSPHSDYEEESGLMLDFDDHQKTLTAPPTSSKRPTANSLFKAFDESTLHNRTSYITSRKSSISNLEVINEVDSVEDVDSLPGKESEA</sequence>
<evidence type="ECO:0000313" key="2">
    <source>
        <dbReference type="WBParaSite" id="RSKR_0000252100.1"/>
    </source>
</evidence>
<dbReference type="Proteomes" id="UP000095286">
    <property type="component" value="Unplaced"/>
</dbReference>
<organism evidence="1 2">
    <name type="scientific">Rhabditophanes sp. KR3021</name>
    <dbReference type="NCBI Taxonomy" id="114890"/>
    <lineage>
        <taxon>Eukaryota</taxon>
        <taxon>Metazoa</taxon>
        <taxon>Ecdysozoa</taxon>
        <taxon>Nematoda</taxon>
        <taxon>Chromadorea</taxon>
        <taxon>Rhabditida</taxon>
        <taxon>Tylenchina</taxon>
        <taxon>Panagrolaimomorpha</taxon>
        <taxon>Strongyloidoidea</taxon>
        <taxon>Alloionematidae</taxon>
        <taxon>Rhabditophanes</taxon>
    </lineage>
</organism>
<proteinExistence type="predicted"/>